<dbReference type="SUPFAM" id="SSF56112">
    <property type="entry name" value="Protein kinase-like (PK-like)"/>
    <property type="match status" value="1"/>
</dbReference>
<dbReference type="Proteomes" id="UP000050424">
    <property type="component" value="Unassembled WGS sequence"/>
</dbReference>
<dbReference type="PANTHER" id="PTHR21310">
    <property type="entry name" value="AMINOGLYCOSIDE PHOSPHOTRANSFERASE-RELATED-RELATED"/>
    <property type="match status" value="1"/>
</dbReference>
<dbReference type="CDD" id="cd05120">
    <property type="entry name" value="APH_ChoK_like"/>
    <property type="match status" value="1"/>
</dbReference>
<dbReference type="EMBL" id="LKCW01000006">
    <property type="protein sequence ID" value="KPM45681.1"/>
    <property type="molecule type" value="Genomic_DNA"/>
</dbReference>
<sequence length="381" mass="43080">MSSETPTPSLDHSSTSRVRKVNNQTTAAKWNMATYRKLAAALKKDPEADMIDLLSPTYSKQLQSFKRPIPSHQTPEAVVTTSNKDLRSGLVTSNPCTVVHELSADVQALLHFGSLPEALVKLLHQSDIIYDDKCAASMVLKVSTTIVVKITHAEATTEHQSLLYLQEHLPTFPVPRPHGLLRFCGFNFLFTTFVPGIDLEQAWPQLSEPQKEAISSQLDVFFSKLRSLVLPDGFPLGGTQGEGCKDIRRDLRVNSEPIWNEESFRDFIFTGSKIASPLYTRLLRDLMPTSSTRCVFTHGDLRPANIIVNMGHDETWKVAAVIDWEASGFYPEYWESVKITNNLTPRERNDWYMYLPASLSLRQYPIQWLVDRAWDPIMVNS</sequence>
<gene>
    <name evidence="3" type="ORF">AK830_g980</name>
</gene>
<reference evidence="3 4" key="1">
    <citation type="submission" date="2015-09" db="EMBL/GenBank/DDBJ databases">
        <title>Draft genome of a European isolate of the apple canker pathogen Neonectria ditissima.</title>
        <authorList>
            <person name="Gomez-Cortecero A."/>
            <person name="Harrison R.J."/>
            <person name="Armitage A.D."/>
        </authorList>
    </citation>
    <scope>NUCLEOTIDE SEQUENCE [LARGE SCALE GENOMIC DNA]</scope>
    <source>
        <strain evidence="3 4">R09/05</strain>
    </source>
</reference>
<proteinExistence type="predicted"/>
<evidence type="ECO:0000313" key="4">
    <source>
        <dbReference type="Proteomes" id="UP000050424"/>
    </source>
</evidence>
<comment type="caution">
    <text evidence="3">The sequence shown here is derived from an EMBL/GenBank/DDBJ whole genome shotgun (WGS) entry which is preliminary data.</text>
</comment>
<organism evidence="3 4">
    <name type="scientific">Neonectria ditissima</name>
    <dbReference type="NCBI Taxonomy" id="78410"/>
    <lineage>
        <taxon>Eukaryota</taxon>
        <taxon>Fungi</taxon>
        <taxon>Dikarya</taxon>
        <taxon>Ascomycota</taxon>
        <taxon>Pezizomycotina</taxon>
        <taxon>Sordariomycetes</taxon>
        <taxon>Hypocreomycetidae</taxon>
        <taxon>Hypocreales</taxon>
        <taxon>Nectriaceae</taxon>
        <taxon>Neonectria</taxon>
    </lineage>
</organism>
<dbReference type="AlphaFoldDB" id="A0A0P7BVB3"/>
<evidence type="ECO:0000256" key="1">
    <source>
        <dbReference type="SAM" id="MobiDB-lite"/>
    </source>
</evidence>
<accession>A0A0P7BVB3</accession>
<dbReference type="InterPro" id="IPR051678">
    <property type="entry name" value="AGP_Transferase"/>
</dbReference>
<dbReference type="InterPro" id="IPR002575">
    <property type="entry name" value="Aminoglycoside_PTrfase"/>
</dbReference>
<name>A0A0P7BVB3_9HYPO</name>
<evidence type="ECO:0000313" key="3">
    <source>
        <dbReference type="EMBL" id="KPM45681.1"/>
    </source>
</evidence>
<dbReference type="Gene3D" id="3.90.1200.10">
    <property type="match status" value="1"/>
</dbReference>
<keyword evidence="4" id="KW-1185">Reference proteome</keyword>
<feature type="domain" description="Aminoglycoside phosphotransferase" evidence="2">
    <location>
        <begin position="150"/>
        <end position="351"/>
    </location>
</feature>
<dbReference type="OrthoDB" id="5404599at2759"/>
<evidence type="ECO:0000259" key="2">
    <source>
        <dbReference type="Pfam" id="PF01636"/>
    </source>
</evidence>
<dbReference type="STRING" id="78410.A0A0P7BVB3"/>
<protein>
    <recommendedName>
        <fullName evidence="2">Aminoglycoside phosphotransferase domain-containing protein</fullName>
    </recommendedName>
</protein>
<dbReference type="PANTHER" id="PTHR21310:SF15">
    <property type="entry name" value="AMINOGLYCOSIDE PHOSPHOTRANSFERASE DOMAIN-CONTAINING PROTEIN"/>
    <property type="match status" value="1"/>
</dbReference>
<dbReference type="Pfam" id="PF01636">
    <property type="entry name" value="APH"/>
    <property type="match status" value="1"/>
</dbReference>
<feature type="region of interest" description="Disordered" evidence="1">
    <location>
        <begin position="1"/>
        <end position="25"/>
    </location>
</feature>
<dbReference type="InterPro" id="IPR011009">
    <property type="entry name" value="Kinase-like_dom_sf"/>
</dbReference>